<dbReference type="SMART" id="SM00965">
    <property type="entry name" value="STN"/>
    <property type="match status" value="1"/>
</dbReference>
<sequence length="917" mass="100201">MRAKNYGPCLAPVLFALAGVSAIEPAAAQTTQSRAVTYAFNLPAQSLADSLVAITELTGLQLIASSELTRGRSGGEVKGRLSLDQALSRLLAGSGLTFRFIDAHTISVEAAKGGQRVLGPVRVEGADRAAVSGINGSRDSTATEGTGSFTTGAMTVGSKTPQAIKDVAQSLSILTAQRMEEQNITDFTGALEQLPGVTLVQGNTSLENTFYSRGFEIKNFQIDGGTPLTTQFGFYPQIDLAQYDHVEILRGAAAYYNGYGQPSGTVNLVRKKPLDRPQVTLEAQAGSWQTYRSVLDATAPLAFDGKLRGRAVVSYQDNEYFYDTAGDNKTLLYGILEQDLTDTTMATVGFSHSRQDSVPWMSGLPRYQTGDDLKLPRSTCLCFPWNYWNFETTEIFGGVEQRLGDNWTAKLNVTRSEQRSEQKLGYSRGAVNPLTNAGPILVVMANDYANEQLATEATLAGTFELLGQRQEITVGISRAEARADDQLAYLDLISGTAAAPYQPYAGGPTYYSGSPNGTAPPIDVFDFDPNDPLYTEPRDSLPKINYHYVGQQQWGAYLNVRLTAFDRWHLSTGIRYSNYKSSTDQEDLCTQTTTGACAGRQIGDATNPIVQRWDNDDLSWPPTVTVSYDISSAMTAHVSYTDIYQSQANKLDRDLNPSQPITGSDLEVSLKWAARGGKLNNTLSVYRIEQTGFAQINQDSYPRRPDGSIDNTVLVDNAGNRYVGGVVTPGVLCCYDDGFDYTLISQGLDLEVSGEVLPDWQFAAGYTYNENQYRGADIRYFRSDPEGAPFASAQPKHLLKLWTSYSFAEGWIRGLTLSLGANGRTTAYRAGTLCTRLNPPNALGVSSCAQTVDYDYIIPTYAVVAARADYRISDRWAIGINGDNLLDKRYYKTSSGPTSGNWYGEPRNFMLSLRGRF</sequence>
<keyword evidence="8 13" id="KW-0798">TonB box</keyword>
<evidence type="ECO:0000256" key="10">
    <source>
        <dbReference type="ARBA" id="ARBA00023237"/>
    </source>
</evidence>
<evidence type="ECO:0000259" key="15">
    <source>
        <dbReference type="SMART" id="SM00965"/>
    </source>
</evidence>
<evidence type="ECO:0000256" key="4">
    <source>
        <dbReference type="ARBA" id="ARBA00022496"/>
    </source>
</evidence>
<evidence type="ECO:0000256" key="3">
    <source>
        <dbReference type="ARBA" id="ARBA00022452"/>
    </source>
</evidence>
<accession>A0ABV8T1E8</accession>
<reference evidence="17" key="1">
    <citation type="journal article" date="2019" name="Int. J. Syst. Evol. Microbiol.">
        <title>The Global Catalogue of Microorganisms (GCM) 10K type strain sequencing project: providing services to taxonomists for standard genome sequencing and annotation.</title>
        <authorList>
            <consortium name="The Broad Institute Genomics Platform"/>
            <consortium name="The Broad Institute Genome Sequencing Center for Infectious Disease"/>
            <person name="Wu L."/>
            <person name="Ma J."/>
        </authorList>
    </citation>
    <scope>NUCLEOTIDE SEQUENCE [LARGE SCALE GENOMIC DNA]</scope>
    <source>
        <strain evidence="17">CGMCC 1.10759</strain>
    </source>
</reference>
<protein>
    <submittedName>
        <fullName evidence="16">TonB-dependent siderophore receptor</fullName>
    </submittedName>
</protein>
<gene>
    <name evidence="16" type="ORF">ACFPN2_32025</name>
</gene>
<feature type="chain" id="PRO_5045141492" evidence="14">
    <location>
        <begin position="29"/>
        <end position="917"/>
    </location>
</feature>
<keyword evidence="9 11" id="KW-0472">Membrane</keyword>
<keyword evidence="4" id="KW-0410">Iron transport</keyword>
<dbReference type="PANTHER" id="PTHR32552:SF74">
    <property type="entry name" value="HYDROXAMATE SIDEROPHORE RECEPTOR FHUE"/>
    <property type="match status" value="1"/>
</dbReference>
<dbReference type="InterPro" id="IPR010917">
    <property type="entry name" value="TonB_rcpt_CS"/>
</dbReference>
<dbReference type="Pfam" id="PF07715">
    <property type="entry name" value="Plug"/>
    <property type="match status" value="1"/>
</dbReference>
<proteinExistence type="inferred from homology"/>
<dbReference type="InterPro" id="IPR011662">
    <property type="entry name" value="Secretin/TonB_short_N"/>
</dbReference>
<keyword evidence="3 11" id="KW-1134">Transmembrane beta strand</keyword>
<dbReference type="CDD" id="cd01347">
    <property type="entry name" value="ligand_gated_channel"/>
    <property type="match status" value="1"/>
</dbReference>
<keyword evidence="6 14" id="KW-0732">Signal</keyword>
<dbReference type="Gene3D" id="2.40.170.20">
    <property type="entry name" value="TonB-dependent receptor, beta-barrel domain"/>
    <property type="match status" value="1"/>
</dbReference>
<dbReference type="InterPro" id="IPR000531">
    <property type="entry name" value="Beta-barrel_TonB"/>
</dbReference>
<evidence type="ECO:0000256" key="14">
    <source>
        <dbReference type="SAM" id="SignalP"/>
    </source>
</evidence>
<organism evidence="16 17">
    <name type="scientific">Steroidobacter flavus</name>
    <dbReference type="NCBI Taxonomy" id="1842136"/>
    <lineage>
        <taxon>Bacteria</taxon>
        <taxon>Pseudomonadati</taxon>
        <taxon>Pseudomonadota</taxon>
        <taxon>Gammaproteobacteria</taxon>
        <taxon>Steroidobacterales</taxon>
        <taxon>Steroidobacteraceae</taxon>
        <taxon>Steroidobacter</taxon>
    </lineage>
</organism>
<feature type="domain" description="Secretin/TonB short N-terminal" evidence="15">
    <location>
        <begin position="60"/>
        <end position="111"/>
    </location>
</feature>
<dbReference type="Pfam" id="PF00593">
    <property type="entry name" value="TonB_dep_Rec_b-barrel"/>
    <property type="match status" value="1"/>
</dbReference>
<evidence type="ECO:0000256" key="13">
    <source>
        <dbReference type="RuleBase" id="RU003357"/>
    </source>
</evidence>
<comment type="subcellular location">
    <subcellularLocation>
        <location evidence="1 11">Cell outer membrane</location>
        <topology evidence="1 11">Multi-pass membrane protein</topology>
    </subcellularLocation>
</comment>
<evidence type="ECO:0000313" key="16">
    <source>
        <dbReference type="EMBL" id="MFC4313746.1"/>
    </source>
</evidence>
<comment type="similarity">
    <text evidence="11 13">Belongs to the TonB-dependent receptor family.</text>
</comment>
<keyword evidence="10 11" id="KW-0998">Cell outer membrane</keyword>
<evidence type="ECO:0000256" key="1">
    <source>
        <dbReference type="ARBA" id="ARBA00004571"/>
    </source>
</evidence>
<dbReference type="PROSITE" id="PS01156">
    <property type="entry name" value="TONB_DEPENDENT_REC_2"/>
    <property type="match status" value="1"/>
</dbReference>
<name>A0ABV8T1E8_9GAMM</name>
<dbReference type="PROSITE" id="PS52016">
    <property type="entry name" value="TONB_DEPENDENT_REC_3"/>
    <property type="match status" value="1"/>
</dbReference>
<dbReference type="InterPro" id="IPR036942">
    <property type="entry name" value="Beta-barrel_TonB_sf"/>
</dbReference>
<evidence type="ECO:0000256" key="12">
    <source>
        <dbReference type="PROSITE-ProRule" id="PRU10144"/>
    </source>
</evidence>
<evidence type="ECO:0000256" key="9">
    <source>
        <dbReference type="ARBA" id="ARBA00023136"/>
    </source>
</evidence>
<dbReference type="Gene3D" id="2.170.130.10">
    <property type="entry name" value="TonB-dependent receptor, plug domain"/>
    <property type="match status" value="1"/>
</dbReference>
<dbReference type="InterPro" id="IPR012910">
    <property type="entry name" value="Plug_dom"/>
</dbReference>
<dbReference type="Gene3D" id="3.55.50.30">
    <property type="match status" value="1"/>
</dbReference>
<keyword evidence="17" id="KW-1185">Reference proteome</keyword>
<keyword evidence="2 11" id="KW-0813">Transport</keyword>
<keyword evidence="7" id="KW-0408">Iron</keyword>
<keyword evidence="16" id="KW-0675">Receptor</keyword>
<keyword evidence="5 11" id="KW-0812">Transmembrane</keyword>
<dbReference type="InterPro" id="IPR037066">
    <property type="entry name" value="Plug_dom_sf"/>
</dbReference>
<evidence type="ECO:0000256" key="11">
    <source>
        <dbReference type="PROSITE-ProRule" id="PRU01360"/>
    </source>
</evidence>
<evidence type="ECO:0000256" key="2">
    <source>
        <dbReference type="ARBA" id="ARBA00022448"/>
    </source>
</evidence>
<evidence type="ECO:0000256" key="5">
    <source>
        <dbReference type="ARBA" id="ARBA00022692"/>
    </source>
</evidence>
<evidence type="ECO:0000256" key="6">
    <source>
        <dbReference type="ARBA" id="ARBA00022729"/>
    </source>
</evidence>
<evidence type="ECO:0000256" key="8">
    <source>
        <dbReference type="ARBA" id="ARBA00023077"/>
    </source>
</evidence>
<keyword evidence="4" id="KW-0406">Ion transport</keyword>
<evidence type="ECO:0000313" key="17">
    <source>
        <dbReference type="Proteomes" id="UP001595904"/>
    </source>
</evidence>
<dbReference type="SUPFAM" id="SSF56935">
    <property type="entry name" value="Porins"/>
    <property type="match status" value="1"/>
</dbReference>
<comment type="caution">
    <text evidence="16">The sequence shown here is derived from an EMBL/GenBank/DDBJ whole genome shotgun (WGS) entry which is preliminary data.</text>
</comment>
<feature type="short sequence motif" description="TonB C-terminal box" evidence="12">
    <location>
        <begin position="900"/>
        <end position="917"/>
    </location>
</feature>
<dbReference type="RefSeq" id="WP_380604340.1">
    <property type="nucleotide sequence ID" value="NZ_JBHSDU010000015.1"/>
</dbReference>
<dbReference type="InterPro" id="IPR039426">
    <property type="entry name" value="TonB-dep_rcpt-like"/>
</dbReference>
<evidence type="ECO:0000256" key="7">
    <source>
        <dbReference type="ARBA" id="ARBA00023004"/>
    </source>
</evidence>
<dbReference type="EMBL" id="JBHSDU010000015">
    <property type="protein sequence ID" value="MFC4313746.1"/>
    <property type="molecule type" value="Genomic_DNA"/>
</dbReference>
<dbReference type="Pfam" id="PF07660">
    <property type="entry name" value="STN"/>
    <property type="match status" value="1"/>
</dbReference>
<dbReference type="Proteomes" id="UP001595904">
    <property type="component" value="Unassembled WGS sequence"/>
</dbReference>
<feature type="signal peptide" evidence="14">
    <location>
        <begin position="1"/>
        <end position="28"/>
    </location>
</feature>
<dbReference type="PANTHER" id="PTHR32552">
    <property type="entry name" value="FERRICHROME IRON RECEPTOR-RELATED"/>
    <property type="match status" value="1"/>
</dbReference>